<evidence type="ECO:0000256" key="5">
    <source>
        <dbReference type="ARBA" id="ARBA00023242"/>
    </source>
</evidence>
<evidence type="ECO:0000256" key="6">
    <source>
        <dbReference type="SAM" id="MobiDB-lite"/>
    </source>
</evidence>
<dbReference type="PANTHER" id="PTHR15660">
    <property type="entry name" value="BRISC AND BRCA1-A COMPLEX MEMBER 1"/>
    <property type="match status" value="1"/>
</dbReference>
<dbReference type="AlphaFoldDB" id="A0A1B6MSZ8"/>
<dbReference type="GO" id="GO:0006302">
    <property type="term" value="P:double-strand break repair"/>
    <property type="evidence" value="ECO:0007669"/>
    <property type="project" value="TreeGrafter"/>
</dbReference>
<sequence length="329" mass="37126">MVIQLYFKNNSCIVGLVITVPIKTPSEQRYHHQERRMASQNNRNSNVFDFSDNSNSRSSLQGSLSQDLFEDNSSSKDEEQLPTVGQGKRINFKPVQTAPNVAVQEKIVICIDTSHDKGLGYSFVNIQTGEPEPSPCAVRNAAIKLFITNKHMIASNTEFAIATVEEGRFEWLSNLTSDSQSLMNILSKLGCDEKEAKENAELDITPVFSNVLNIKTPPDQTKVRIMPPNFVIRVVLVYSNSYVEPKVNFTDTSYIKFITSPSCVLDVLYLHERQSDFNNVESIFKSLGKIVSPSSYIFESSRNVMKISHTMAKLLAHPYQRVSQPLWDF</sequence>
<evidence type="ECO:0000256" key="2">
    <source>
        <dbReference type="ARBA" id="ARBA00022490"/>
    </source>
</evidence>
<keyword evidence="4" id="KW-0234">DNA repair</keyword>
<protein>
    <recommendedName>
        <fullName evidence="8">BRISC and BRCA1-A complex member 1</fullName>
    </recommendedName>
</protein>
<keyword evidence="5" id="KW-0539">Nucleus</keyword>
<dbReference type="GO" id="GO:0070531">
    <property type="term" value="C:BRCA1-A complex"/>
    <property type="evidence" value="ECO:0007669"/>
    <property type="project" value="InterPro"/>
</dbReference>
<feature type="region of interest" description="Disordered" evidence="6">
    <location>
        <begin position="27"/>
        <end position="88"/>
    </location>
</feature>
<evidence type="ECO:0000313" key="7">
    <source>
        <dbReference type="EMBL" id="JAT39054.1"/>
    </source>
</evidence>
<accession>A0A1B6MSZ8</accession>
<feature type="compositionally biased region" description="Basic and acidic residues" evidence="6">
    <location>
        <begin position="27"/>
        <end position="37"/>
    </location>
</feature>
<feature type="compositionally biased region" description="Low complexity" evidence="6">
    <location>
        <begin position="41"/>
        <end position="59"/>
    </location>
</feature>
<dbReference type="GO" id="GO:0016604">
    <property type="term" value="C:nuclear body"/>
    <property type="evidence" value="ECO:0007669"/>
    <property type="project" value="TreeGrafter"/>
</dbReference>
<dbReference type="GO" id="GO:0070552">
    <property type="term" value="C:BRISC complex"/>
    <property type="evidence" value="ECO:0007669"/>
    <property type="project" value="InterPro"/>
</dbReference>
<evidence type="ECO:0000256" key="4">
    <source>
        <dbReference type="ARBA" id="ARBA00023204"/>
    </source>
</evidence>
<dbReference type="GO" id="GO:0007095">
    <property type="term" value="P:mitotic G2 DNA damage checkpoint signaling"/>
    <property type="evidence" value="ECO:0007669"/>
    <property type="project" value="TreeGrafter"/>
</dbReference>
<evidence type="ECO:0000256" key="1">
    <source>
        <dbReference type="ARBA" id="ARBA00004123"/>
    </source>
</evidence>
<evidence type="ECO:0008006" key="8">
    <source>
        <dbReference type="Google" id="ProtNLM"/>
    </source>
</evidence>
<keyword evidence="3" id="KW-0227">DNA damage</keyword>
<proteinExistence type="predicted"/>
<evidence type="ECO:0000256" key="3">
    <source>
        <dbReference type="ARBA" id="ARBA00022763"/>
    </source>
</evidence>
<dbReference type="GO" id="GO:0045739">
    <property type="term" value="P:positive regulation of DNA repair"/>
    <property type="evidence" value="ECO:0007669"/>
    <property type="project" value="InterPro"/>
</dbReference>
<dbReference type="CDD" id="cd21502">
    <property type="entry name" value="vWA_BABAM1"/>
    <property type="match status" value="1"/>
</dbReference>
<comment type="subcellular location">
    <subcellularLocation>
        <location evidence="1">Nucleus</location>
    </subcellularLocation>
</comment>
<keyword evidence="2" id="KW-0963">Cytoplasm</keyword>
<dbReference type="EMBL" id="GEBQ01000923">
    <property type="protein sequence ID" value="JAT39054.1"/>
    <property type="molecule type" value="Transcribed_RNA"/>
</dbReference>
<dbReference type="InterPro" id="IPR026126">
    <property type="entry name" value="BABAM1"/>
</dbReference>
<organism evidence="7">
    <name type="scientific">Graphocephala atropunctata</name>
    <dbReference type="NCBI Taxonomy" id="36148"/>
    <lineage>
        <taxon>Eukaryota</taxon>
        <taxon>Metazoa</taxon>
        <taxon>Ecdysozoa</taxon>
        <taxon>Arthropoda</taxon>
        <taxon>Hexapoda</taxon>
        <taxon>Insecta</taxon>
        <taxon>Pterygota</taxon>
        <taxon>Neoptera</taxon>
        <taxon>Paraneoptera</taxon>
        <taxon>Hemiptera</taxon>
        <taxon>Auchenorrhyncha</taxon>
        <taxon>Membracoidea</taxon>
        <taxon>Cicadellidae</taxon>
        <taxon>Cicadellinae</taxon>
        <taxon>Cicadellini</taxon>
        <taxon>Graphocephala</taxon>
    </lineage>
</organism>
<gene>
    <name evidence="7" type="ORF">g.27267</name>
</gene>
<reference evidence="7" key="1">
    <citation type="submission" date="2015-11" db="EMBL/GenBank/DDBJ databases">
        <title>De novo transcriptome assembly of four potential Pierce s Disease insect vectors from Arizona vineyards.</title>
        <authorList>
            <person name="Tassone E.E."/>
        </authorList>
    </citation>
    <scope>NUCLEOTIDE SEQUENCE</scope>
</reference>
<dbReference type="PANTHER" id="PTHR15660:SF1">
    <property type="entry name" value="BRISC AND BRCA1-A COMPLEX MEMBER 1"/>
    <property type="match status" value="1"/>
</dbReference>
<name>A0A1B6MSZ8_9HEMI</name>